<evidence type="ECO:0000313" key="2">
    <source>
        <dbReference type="Proteomes" id="UP000269721"/>
    </source>
</evidence>
<accession>A0A4P9WBP5</accession>
<gene>
    <name evidence="1" type="ORF">BDK51DRAFT_31651</name>
</gene>
<evidence type="ECO:0000313" key="1">
    <source>
        <dbReference type="EMBL" id="RKO90049.1"/>
    </source>
</evidence>
<sequence length="321" mass="35722">MYLDLHLIIRKLVRTLSSLDLIHVTAGDLIPIVDCTRLVCLRLKGIHVAPNDLNAAFTPFTRAGTLPLLEEGPHLRLPTLRRVGAAGNMAVAKIASVAHDPRVLSIADLIISKQSQKITVLDISENHTCTDLMLLALRDHGVMLREIHAKDATHPTRSGWRSYLHARGQQLFAFSAERNPRCFKPDVEQRVWDYAEGVGLDVLQLEPPRAIPDSDDDYETGSCVLSPAATPPRSFVADSGRGYASISTKHSSSTRGEAGGLLESMPIRLGSMEQAQLRLRIDWWHGDRRADFFVRLKMPERVRGDGEDEEDGWVDGERRCV</sequence>
<dbReference type="Proteomes" id="UP000269721">
    <property type="component" value="Unassembled WGS sequence"/>
</dbReference>
<keyword evidence="2" id="KW-1185">Reference proteome</keyword>
<name>A0A4P9WBP5_9FUNG</name>
<dbReference type="AlphaFoldDB" id="A0A4P9WBP5"/>
<dbReference type="EMBL" id="KZ995751">
    <property type="protein sequence ID" value="RKO90049.1"/>
    <property type="molecule type" value="Genomic_DNA"/>
</dbReference>
<protein>
    <submittedName>
        <fullName evidence="1">Uncharacterized protein</fullName>
    </submittedName>
</protein>
<reference evidence="2" key="1">
    <citation type="journal article" date="2018" name="Nat. Microbiol.">
        <title>Leveraging single-cell genomics to expand the fungal tree of life.</title>
        <authorList>
            <person name="Ahrendt S.R."/>
            <person name="Quandt C.A."/>
            <person name="Ciobanu D."/>
            <person name="Clum A."/>
            <person name="Salamov A."/>
            <person name="Andreopoulos B."/>
            <person name="Cheng J.F."/>
            <person name="Woyke T."/>
            <person name="Pelin A."/>
            <person name="Henrissat B."/>
            <person name="Reynolds N.K."/>
            <person name="Benny G.L."/>
            <person name="Smith M.E."/>
            <person name="James T.Y."/>
            <person name="Grigoriev I.V."/>
        </authorList>
    </citation>
    <scope>NUCLEOTIDE SEQUENCE [LARGE SCALE GENOMIC DNA]</scope>
</reference>
<organism evidence="1 2">
    <name type="scientific">Blyttiomyces helicus</name>
    <dbReference type="NCBI Taxonomy" id="388810"/>
    <lineage>
        <taxon>Eukaryota</taxon>
        <taxon>Fungi</taxon>
        <taxon>Fungi incertae sedis</taxon>
        <taxon>Chytridiomycota</taxon>
        <taxon>Chytridiomycota incertae sedis</taxon>
        <taxon>Chytridiomycetes</taxon>
        <taxon>Chytridiomycetes incertae sedis</taxon>
        <taxon>Blyttiomyces</taxon>
    </lineage>
</organism>
<proteinExistence type="predicted"/>